<dbReference type="GO" id="GO:0009543">
    <property type="term" value="C:chloroplast thylakoid lumen"/>
    <property type="evidence" value="ECO:0007669"/>
    <property type="project" value="UniProtKB-SubCell"/>
</dbReference>
<dbReference type="AlphaFoldDB" id="A0A1B0TI07"/>
<dbReference type="EMBL" id="KR025491">
    <property type="protein sequence ID" value="AKU47349.1"/>
    <property type="molecule type" value="Genomic_DNA"/>
</dbReference>
<evidence type="ECO:0000256" key="8">
    <source>
        <dbReference type="ARBA" id="ARBA00022982"/>
    </source>
</evidence>
<evidence type="ECO:0000256" key="5">
    <source>
        <dbReference type="ARBA" id="ARBA00022531"/>
    </source>
</evidence>
<dbReference type="Gene3D" id="1.10.760.10">
    <property type="entry name" value="Cytochrome c-like domain"/>
    <property type="match status" value="1"/>
</dbReference>
<dbReference type="GO" id="GO:0015979">
    <property type="term" value="P:photosynthesis"/>
    <property type="evidence" value="ECO:0007669"/>
    <property type="project" value="UniProtKB-UniRule"/>
</dbReference>
<dbReference type="GO" id="GO:0009055">
    <property type="term" value="F:electron transfer activity"/>
    <property type="evidence" value="ECO:0007669"/>
    <property type="project" value="UniProtKB-UniRule"/>
</dbReference>
<keyword evidence="10 11" id="KW-0793">Thylakoid</keyword>
<feature type="binding site" description="axial binding residue" evidence="11">
    <location>
        <position position="46"/>
    </location>
    <ligand>
        <name>heme c</name>
        <dbReference type="ChEBI" id="CHEBI:61717"/>
    </ligand>
    <ligandPart>
        <name>Fe</name>
        <dbReference type="ChEBI" id="CHEBI:18248"/>
    </ligandPart>
</feature>
<gene>
    <name evidence="11 13" type="primary">petJ</name>
</gene>
<comment type="PTM">
    <text evidence="11">Binds 1 heme c group per subunit.</text>
</comment>
<comment type="function">
    <text evidence="1 11">Functions as an electron carrier between membrane-bound cytochrome b6-f and photosystem I in oxygenic photosynthesis.</text>
</comment>
<accession>A0A1B0TI07</accession>
<comment type="subcellular location">
    <subcellularLocation>
        <location evidence="11">Cellular thylakoid lumen</location>
    </subcellularLocation>
    <subcellularLocation>
        <location evidence="2">Plastid</location>
        <location evidence="2">Chloroplast thylakoid lumen</location>
    </subcellularLocation>
</comment>
<keyword evidence="8 11" id="KW-0249">Electron transport</keyword>
<feature type="binding site" description="covalent" evidence="11">
    <location>
        <position position="42"/>
    </location>
    <ligand>
        <name>heme c</name>
        <dbReference type="ChEBI" id="CHEBI:61717"/>
    </ligand>
</feature>
<comment type="similarity">
    <text evidence="3 11">Belongs to the cytochrome c family. PetJ subfamily.</text>
</comment>
<dbReference type="SUPFAM" id="SSF46626">
    <property type="entry name" value="Cytochrome c"/>
    <property type="match status" value="1"/>
</dbReference>
<geneLocation type="plastid" evidence="13"/>
<comment type="subunit">
    <text evidence="11">Monomer.</text>
</comment>
<dbReference type="EMBL" id="KR814486">
    <property type="protein sequence ID" value="ALN11796.1"/>
    <property type="molecule type" value="Genomic_DNA"/>
</dbReference>
<reference evidence="13" key="1">
    <citation type="journal article" date="2016" name="Bot. Marina">
        <title>Genomic and phylogenetic analysis of Ceramium cimbricum (Ceramiales, Rhodophyta) from the Atlantic and Pacific Oceans supports the naming of a new invasive Pacific entity Ceramium sungminbooi sp. nov.</title>
        <authorList>
            <person name="Hughey J.R."/>
            <person name="Boo G.H."/>
        </authorList>
    </citation>
    <scope>NUCLEOTIDE SEQUENCE</scope>
</reference>
<evidence type="ECO:0000256" key="7">
    <source>
        <dbReference type="ARBA" id="ARBA00022723"/>
    </source>
</evidence>
<evidence type="ECO:0000256" key="4">
    <source>
        <dbReference type="ARBA" id="ARBA00022448"/>
    </source>
</evidence>
<keyword evidence="7 11" id="KW-0479">Metal-binding</keyword>
<keyword evidence="13" id="KW-0934">Plastid</keyword>
<feature type="binding site" description="covalent" evidence="11">
    <location>
        <position position="45"/>
    </location>
    <ligand>
        <name>heme c</name>
        <dbReference type="ChEBI" id="CHEBI:61717"/>
    </ligand>
</feature>
<evidence type="ECO:0000256" key="6">
    <source>
        <dbReference type="ARBA" id="ARBA00022617"/>
    </source>
</evidence>
<dbReference type="PANTHER" id="PTHR34688:SF2">
    <property type="entry name" value="CYTOCHROME C6, CHLOROPLASTIC"/>
    <property type="match status" value="1"/>
</dbReference>
<dbReference type="GO" id="GO:0005506">
    <property type="term" value="F:iron ion binding"/>
    <property type="evidence" value="ECO:0007669"/>
    <property type="project" value="InterPro"/>
</dbReference>
<dbReference type="GeneID" id="29077990"/>
<dbReference type="InterPro" id="IPR023655">
    <property type="entry name" value="Cyt_C6"/>
</dbReference>
<evidence type="ECO:0000259" key="12">
    <source>
        <dbReference type="PROSITE" id="PS51007"/>
    </source>
</evidence>
<dbReference type="InterPro" id="IPR009056">
    <property type="entry name" value="Cyt_c-like_dom"/>
</dbReference>
<evidence type="ECO:0000256" key="10">
    <source>
        <dbReference type="ARBA" id="ARBA00023078"/>
    </source>
</evidence>
<feature type="binding site" description="axial binding residue" evidence="11">
    <location>
        <position position="86"/>
    </location>
    <ligand>
        <name>heme c</name>
        <dbReference type="ChEBI" id="CHEBI:61717"/>
    </ligand>
    <ligandPart>
        <name>Fe</name>
        <dbReference type="ChEBI" id="CHEBI:18248"/>
    </ligandPart>
</feature>
<evidence type="ECO:0000256" key="11">
    <source>
        <dbReference type="HAMAP-Rule" id="MF_00594"/>
    </source>
</evidence>
<evidence type="ECO:0000256" key="9">
    <source>
        <dbReference type="ARBA" id="ARBA00023004"/>
    </source>
</evidence>
<keyword evidence="4 11" id="KW-0813">Transport</keyword>
<keyword evidence="11" id="KW-0732">Signal</keyword>
<evidence type="ECO:0000256" key="2">
    <source>
        <dbReference type="ARBA" id="ARBA00004456"/>
    </source>
</evidence>
<dbReference type="RefSeq" id="YP_009300430.1">
    <property type="nucleotide sequence ID" value="NC_031211.1"/>
</dbReference>
<keyword evidence="6 11" id="KW-0349">Heme</keyword>
<feature type="chain" id="PRO_5011319102" description="Cytochrome c6" evidence="11">
    <location>
        <begin position="29"/>
        <end position="117"/>
    </location>
</feature>
<protein>
    <recommendedName>
        <fullName evidence="11">Cytochrome c6</fullName>
    </recommendedName>
    <alternativeName>
        <fullName evidence="11">Cytochrome c-553</fullName>
    </alternativeName>
    <alternativeName>
        <fullName evidence="11">Cytochrome c553</fullName>
    </alternativeName>
    <alternativeName>
        <fullName evidence="11">Soluble cytochrome f</fullName>
    </alternativeName>
</protein>
<organism evidence="13">
    <name type="scientific">Campylaephora sungminbooi</name>
    <dbReference type="NCBI Taxonomy" id="1896769"/>
    <lineage>
        <taxon>Eukaryota</taxon>
        <taxon>Rhodophyta</taxon>
        <taxon>Florideophyceae</taxon>
        <taxon>Rhodymeniophycidae</taxon>
        <taxon>Ceramiales</taxon>
        <taxon>Ceramiaceae</taxon>
        <taxon>Campylaephora</taxon>
    </lineage>
</organism>
<dbReference type="PROSITE" id="PS51007">
    <property type="entry name" value="CYTC"/>
    <property type="match status" value="1"/>
</dbReference>
<evidence type="ECO:0000256" key="3">
    <source>
        <dbReference type="ARBA" id="ARBA00009650"/>
    </source>
</evidence>
<evidence type="ECO:0000256" key="1">
    <source>
        <dbReference type="ARBA" id="ARBA00002347"/>
    </source>
</evidence>
<keyword evidence="5 11" id="KW-0602">Photosynthesis</keyword>
<dbReference type="NCBIfam" id="NF045930">
    <property type="entry name" value="Cytc6PetJCyano"/>
    <property type="match status" value="1"/>
</dbReference>
<dbReference type="GO" id="GO:0020037">
    <property type="term" value="F:heme binding"/>
    <property type="evidence" value="ECO:0007669"/>
    <property type="project" value="InterPro"/>
</dbReference>
<dbReference type="InterPro" id="IPR036909">
    <property type="entry name" value="Cyt_c-like_dom_sf"/>
</dbReference>
<feature type="signal peptide" evidence="11">
    <location>
        <begin position="1"/>
        <end position="28"/>
    </location>
</feature>
<dbReference type="Pfam" id="PF13442">
    <property type="entry name" value="Cytochrome_CBB3"/>
    <property type="match status" value="1"/>
</dbReference>
<feature type="domain" description="Cytochrome c" evidence="12">
    <location>
        <begin position="29"/>
        <end position="109"/>
    </location>
</feature>
<dbReference type="PRINTS" id="PR00605">
    <property type="entry name" value="CYTCHROMECIC"/>
</dbReference>
<keyword evidence="9 11" id="KW-0408">Iron</keyword>
<proteinExistence type="inferred from homology"/>
<dbReference type="FunFam" id="1.10.760.10:FF:000038">
    <property type="entry name" value="Cytochrome c6"/>
    <property type="match status" value="1"/>
</dbReference>
<dbReference type="PANTHER" id="PTHR34688">
    <property type="entry name" value="CYTOCHROME C6, CHLOROPLASTIC"/>
    <property type="match status" value="1"/>
</dbReference>
<name>A0A1B0TI07_9FLOR</name>
<sequence precursor="true">MCQMMKFLLTFLTMLNLFYFSSISTTLAANIEEGEKIFNANCAACHAGGNNVIMPSKTLKIEDLDSYGMSNITAITTQVTNGKNAMPSFQGRLNSEEIDNVANYVLSQSKAGWGDED</sequence>
<dbReference type="InterPro" id="IPR008168">
    <property type="entry name" value="Cyt_C_IC"/>
</dbReference>
<dbReference type="HAMAP" id="MF_00594">
    <property type="entry name" value="Cytc_PetJ"/>
    <property type="match status" value="1"/>
</dbReference>
<evidence type="ECO:0000313" key="13">
    <source>
        <dbReference type="EMBL" id="ALN11796.1"/>
    </source>
</evidence>